<protein>
    <submittedName>
        <fullName evidence="5">Acyl-CoA thioesterase</fullName>
    </submittedName>
</protein>
<dbReference type="InterPro" id="IPR033120">
    <property type="entry name" value="HOTDOG_ACOT"/>
</dbReference>
<dbReference type="PANTHER" id="PTHR11049">
    <property type="entry name" value="ACYL COENZYME A THIOESTER HYDROLASE"/>
    <property type="match status" value="1"/>
</dbReference>
<organism evidence="5 6">
    <name type="scientific">Peptoniphilus ovalis</name>
    <dbReference type="NCBI Taxonomy" id="2841503"/>
    <lineage>
        <taxon>Bacteria</taxon>
        <taxon>Bacillati</taxon>
        <taxon>Bacillota</taxon>
        <taxon>Tissierellia</taxon>
        <taxon>Tissierellales</taxon>
        <taxon>Peptoniphilaceae</taxon>
        <taxon>Peptoniphilus</taxon>
    </lineage>
</organism>
<evidence type="ECO:0000256" key="3">
    <source>
        <dbReference type="PROSITE-ProRule" id="PRU01106"/>
    </source>
</evidence>
<feature type="domain" description="HotDog ACOT-type" evidence="4">
    <location>
        <begin position="1"/>
        <end position="113"/>
    </location>
</feature>
<comment type="caution">
    <text evidence="5">The sequence shown here is derived from an EMBL/GenBank/DDBJ whole genome shotgun (WGS) entry which is preliminary data.</text>
</comment>
<evidence type="ECO:0000256" key="1">
    <source>
        <dbReference type="ARBA" id="ARBA00010458"/>
    </source>
</evidence>
<reference evidence="5 6" key="1">
    <citation type="submission" date="2021-06" db="EMBL/GenBank/DDBJ databases">
        <authorList>
            <person name="Sun Q."/>
            <person name="Li D."/>
        </authorList>
    </citation>
    <scope>NUCLEOTIDE SEQUENCE [LARGE SCALE GENOMIC DNA]</scope>
    <source>
        <strain evidence="5 6">MSJ-1</strain>
    </source>
</reference>
<evidence type="ECO:0000313" key="6">
    <source>
        <dbReference type="Proteomes" id="UP000783742"/>
    </source>
</evidence>
<keyword evidence="6" id="KW-1185">Reference proteome</keyword>
<dbReference type="PANTHER" id="PTHR11049:SF31">
    <property type="entry name" value="HOTDOG ACOT-TYPE DOMAIN-CONTAINING PROTEIN"/>
    <property type="match status" value="1"/>
</dbReference>
<evidence type="ECO:0000313" key="5">
    <source>
        <dbReference type="EMBL" id="MBU5668847.1"/>
    </source>
</evidence>
<dbReference type="Pfam" id="PF03061">
    <property type="entry name" value="4HBT"/>
    <property type="match status" value="1"/>
</dbReference>
<keyword evidence="2 3" id="KW-0378">Hydrolase</keyword>
<accession>A0ABS6FF80</accession>
<dbReference type="RefSeq" id="WP_216548689.1">
    <property type="nucleotide sequence ID" value="NZ_JAHLQO010000002.1"/>
</dbReference>
<comment type="similarity">
    <text evidence="1">Belongs to the acyl coenzyme A hydrolase family.</text>
</comment>
<dbReference type="InterPro" id="IPR006683">
    <property type="entry name" value="Thioestr_dom"/>
</dbReference>
<proteinExistence type="inferred from homology"/>
<dbReference type="InterPro" id="IPR040170">
    <property type="entry name" value="Cytosol_ACT"/>
</dbReference>
<gene>
    <name evidence="5" type="ORF">KQI68_03230</name>
</gene>
<name>A0ABS6FF80_9FIRM</name>
<dbReference type="PROSITE" id="PS51770">
    <property type="entry name" value="HOTDOG_ACOT"/>
    <property type="match status" value="1"/>
</dbReference>
<dbReference type="EMBL" id="JAHLQO010000002">
    <property type="protein sequence ID" value="MBU5668847.1"/>
    <property type="molecule type" value="Genomic_DNA"/>
</dbReference>
<dbReference type="Proteomes" id="UP000783742">
    <property type="component" value="Unassembled WGS sequence"/>
</dbReference>
<evidence type="ECO:0000256" key="2">
    <source>
        <dbReference type="ARBA" id="ARBA00022801"/>
    </source>
</evidence>
<evidence type="ECO:0000259" key="4">
    <source>
        <dbReference type="PROSITE" id="PS51770"/>
    </source>
</evidence>
<dbReference type="CDD" id="cd03442">
    <property type="entry name" value="BFIT_BACH"/>
    <property type="match status" value="1"/>
</dbReference>
<sequence>MVEVSTFQLIKMGDLNHHGTLFVAKALEWLSETGFITACHAYEDPNELVYRGMDDFKFLKPADKGEILRFTGKIINVGTTSLTVSVKACSFADKDNSDPYCMGKITYVVIDKETRKKKAHNIPKEIMCEHK</sequence>